<dbReference type="GO" id="GO:0043240">
    <property type="term" value="C:Fanconi anaemia nuclear complex"/>
    <property type="evidence" value="ECO:0007669"/>
    <property type="project" value="InterPro"/>
</dbReference>
<dbReference type="Pfam" id="PF11793">
    <property type="entry name" value="FANCL_C"/>
    <property type="match status" value="1"/>
</dbReference>
<dbReference type="InterPro" id="IPR019162">
    <property type="entry name" value="FancL_WD-rpt_cont_dom"/>
</dbReference>
<dbReference type="InterPro" id="IPR026848">
    <property type="entry name" value="Fancl"/>
</dbReference>
<dbReference type="InterPro" id="IPR016135">
    <property type="entry name" value="UBQ-conjugating_enzyme/RWD"/>
</dbReference>
<dbReference type="Pfam" id="PF18890">
    <property type="entry name" value="FANCL_d2"/>
    <property type="match status" value="1"/>
</dbReference>
<dbReference type="InterPro" id="IPR026850">
    <property type="entry name" value="FANCL_C"/>
</dbReference>
<dbReference type="CDD" id="cd16490">
    <property type="entry name" value="RING-CH-C4HC3_FANCL"/>
    <property type="match status" value="1"/>
</dbReference>
<dbReference type="PROSITE" id="PS50089">
    <property type="entry name" value="ZF_RING_2"/>
    <property type="match status" value="1"/>
</dbReference>
<dbReference type="CDD" id="cd23831">
    <property type="entry name" value="DRWD-N_FANCL"/>
    <property type="match status" value="1"/>
</dbReference>
<evidence type="ECO:0000313" key="5">
    <source>
        <dbReference type="EMBL" id="KAK3591554.1"/>
    </source>
</evidence>
<feature type="domain" description="RING-type" evidence="4">
    <location>
        <begin position="302"/>
        <end position="358"/>
    </location>
</feature>
<dbReference type="GO" id="GO:0036297">
    <property type="term" value="P:interstrand cross-link repair"/>
    <property type="evidence" value="ECO:0007669"/>
    <property type="project" value="InterPro"/>
</dbReference>
<dbReference type="InterPro" id="IPR043003">
    <property type="entry name" value="FANCL_d3_sf"/>
</dbReference>
<dbReference type="AlphaFoldDB" id="A0AAE0VVJ4"/>
<dbReference type="PANTHER" id="PTHR13206">
    <property type="entry name" value="UBIQUITIN LIGASE PROTEIN PHF9 FANCONI ANEMIA GROUP L PROTEIN"/>
    <property type="match status" value="1"/>
</dbReference>
<dbReference type="GO" id="GO:0061630">
    <property type="term" value="F:ubiquitin protein ligase activity"/>
    <property type="evidence" value="ECO:0007669"/>
    <property type="project" value="TreeGrafter"/>
</dbReference>
<dbReference type="Pfam" id="PF09765">
    <property type="entry name" value="FANCL_d1"/>
    <property type="match status" value="1"/>
</dbReference>
<proteinExistence type="predicted"/>
<evidence type="ECO:0000313" key="6">
    <source>
        <dbReference type="Proteomes" id="UP001195483"/>
    </source>
</evidence>
<dbReference type="InterPro" id="IPR044037">
    <property type="entry name" value="FANCL_d3"/>
</dbReference>
<accession>A0AAE0VVJ4</accession>
<evidence type="ECO:0000259" key="4">
    <source>
        <dbReference type="PROSITE" id="PS50089"/>
    </source>
</evidence>
<dbReference type="SMART" id="SM01197">
    <property type="entry name" value="FANCL_C"/>
    <property type="match status" value="1"/>
</dbReference>
<sequence>MELLTEFPHLLPQNRQGTVYDGFISVHNRHYRVQINLHVPGQLSEASVSCDWKLQHILRRYEHIIKQRLQQCSTLHDFLIELRSIIERQLEQEEKDLGQTGVFQVCEQLLADLEQLGWERLVYIDPSFQEIHLQLMDDGNRKHVLKVQLSNEYPKEKPKCLTELPAKFEVHWTASSHLQDIYSQFHHIVSLYQEFWDMMEEIDRNTWVLEPEKPNYSAVHRRLAISSGASVQIAVDPKHPRVLPECRFLGADQAVSPLRESMGKNIQFWNEDRSLLDNLQMLLGITFPSPSNSKKEDFSVECGICYAYRLEMEIPNEVCNDARCGQSYHQSCLYEWLRALPSSRQSFNTIFGECPYCEKPITARMPMK</sequence>
<dbReference type="Gene3D" id="3.30.40.10">
    <property type="entry name" value="Zinc/RING finger domain, C3HC4 (zinc finger)"/>
    <property type="match status" value="1"/>
</dbReference>
<dbReference type="InterPro" id="IPR013083">
    <property type="entry name" value="Znf_RING/FYVE/PHD"/>
</dbReference>
<dbReference type="InterPro" id="IPR043898">
    <property type="entry name" value="FANCL_d2"/>
</dbReference>
<gene>
    <name evidence="5" type="ORF">CHS0354_041597</name>
</gene>
<keyword evidence="1 3" id="KW-0479">Metal-binding</keyword>
<dbReference type="Gene3D" id="3.10.110.20">
    <property type="entry name" value="RWD domain-like"/>
    <property type="match status" value="1"/>
</dbReference>
<dbReference type="CDD" id="cd23832">
    <property type="entry name" value="DRWD-C_FANCL"/>
    <property type="match status" value="1"/>
</dbReference>
<keyword evidence="6" id="KW-1185">Reference proteome</keyword>
<dbReference type="CDD" id="cd23786">
    <property type="entry name" value="ELF_FANCL"/>
    <property type="match status" value="1"/>
</dbReference>
<organism evidence="5 6">
    <name type="scientific">Potamilus streckersoni</name>
    <dbReference type="NCBI Taxonomy" id="2493646"/>
    <lineage>
        <taxon>Eukaryota</taxon>
        <taxon>Metazoa</taxon>
        <taxon>Spiralia</taxon>
        <taxon>Lophotrochozoa</taxon>
        <taxon>Mollusca</taxon>
        <taxon>Bivalvia</taxon>
        <taxon>Autobranchia</taxon>
        <taxon>Heteroconchia</taxon>
        <taxon>Palaeoheterodonta</taxon>
        <taxon>Unionida</taxon>
        <taxon>Unionoidea</taxon>
        <taxon>Unionidae</taxon>
        <taxon>Ambleminae</taxon>
        <taxon>Lampsilini</taxon>
        <taxon>Potamilus</taxon>
    </lineage>
</organism>
<evidence type="ECO:0000256" key="3">
    <source>
        <dbReference type="PROSITE-ProRule" id="PRU00175"/>
    </source>
</evidence>
<dbReference type="Pfam" id="PF18891">
    <property type="entry name" value="FANCL_d3"/>
    <property type="match status" value="1"/>
</dbReference>
<comment type="caution">
    <text evidence="5">The sequence shown here is derived from an EMBL/GenBank/DDBJ whole genome shotgun (WGS) entry which is preliminary data.</text>
</comment>
<name>A0AAE0VVJ4_9BIVA</name>
<evidence type="ECO:0000256" key="1">
    <source>
        <dbReference type="ARBA" id="ARBA00022771"/>
    </source>
</evidence>
<dbReference type="EMBL" id="JAEAOA010002348">
    <property type="protein sequence ID" value="KAK3591554.1"/>
    <property type="molecule type" value="Genomic_DNA"/>
</dbReference>
<reference evidence="5" key="2">
    <citation type="journal article" date="2021" name="Genome Biol. Evol.">
        <title>Developing a high-quality reference genome for a parasitic bivalve with doubly uniparental inheritance (Bivalvia: Unionida).</title>
        <authorList>
            <person name="Smith C.H."/>
        </authorList>
    </citation>
    <scope>NUCLEOTIDE SEQUENCE</scope>
    <source>
        <strain evidence="5">CHS0354</strain>
        <tissue evidence="5">Mantle</tissue>
    </source>
</reference>
<dbReference type="GO" id="GO:0008270">
    <property type="term" value="F:zinc ion binding"/>
    <property type="evidence" value="ECO:0007669"/>
    <property type="project" value="UniProtKB-KW"/>
</dbReference>
<evidence type="ECO:0000256" key="2">
    <source>
        <dbReference type="ARBA" id="ARBA00022833"/>
    </source>
</evidence>
<dbReference type="PANTHER" id="PTHR13206:SF0">
    <property type="entry name" value="E3 UBIQUITIN-PROTEIN LIGASE FANCL"/>
    <property type="match status" value="1"/>
</dbReference>
<keyword evidence="1 3" id="KW-0863">Zinc-finger</keyword>
<protein>
    <recommendedName>
        <fullName evidence="4">RING-type domain-containing protein</fullName>
    </recommendedName>
</protein>
<dbReference type="GO" id="GO:0006513">
    <property type="term" value="P:protein monoubiquitination"/>
    <property type="evidence" value="ECO:0007669"/>
    <property type="project" value="TreeGrafter"/>
</dbReference>
<dbReference type="FunFam" id="3.30.40.10:FF:000221">
    <property type="entry name" value="E3 ubiquitin-protein ligase FANCL isoform X2"/>
    <property type="match status" value="1"/>
</dbReference>
<reference evidence="5" key="3">
    <citation type="submission" date="2023-05" db="EMBL/GenBank/DDBJ databases">
        <authorList>
            <person name="Smith C.H."/>
        </authorList>
    </citation>
    <scope>NUCLEOTIDE SEQUENCE</scope>
    <source>
        <strain evidence="5">CHS0354</strain>
        <tissue evidence="5">Mantle</tissue>
    </source>
</reference>
<dbReference type="Gene3D" id="3.10.110.10">
    <property type="entry name" value="Ubiquitin Conjugating Enzyme"/>
    <property type="match status" value="1"/>
</dbReference>
<dbReference type="SUPFAM" id="SSF57850">
    <property type="entry name" value="RING/U-box"/>
    <property type="match status" value="1"/>
</dbReference>
<dbReference type="Proteomes" id="UP001195483">
    <property type="component" value="Unassembled WGS sequence"/>
</dbReference>
<dbReference type="InterPro" id="IPR001841">
    <property type="entry name" value="Znf_RING"/>
</dbReference>
<reference evidence="5" key="1">
    <citation type="journal article" date="2021" name="Genome Biol. Evol.">
        <title>A High-Quality Reference Genome for a Parasitic Bivalve with Doubly Uniparental Inheritance (Bivalvia: Unionida).</title>
        <authorList>
            <person name="Smith C.H."/>
        </authorList>
    </citation>
    <scope>NUCLEOTIDE SEQUENCE</scope>
    <source>
        <strain evidence="5">CHS0354</strain>
    </source>
</reference>
<keyword evidence="2" id="KW-0862">Zinc</keyword>